<feature type="region of interest" description="Disordered" evidence="1">
    <location>
        <begin position="251"/>
        <end position="278"/>
    </location>
</feature>
<accession>A0A9P9AWL9</accession>
<keyword evidence="2" id="KW-1133">Transmembrane helix</keyword>
<keyword evidence="2" id="KW-0472">Membrane</keyword>
<dbReference type="AlphaFoldDB" id="A0A9P9AWL9"/>
<dbReference type="CDD" id="cd24145">
    <property type="entry name" value="Mgr3-like"/>
    <property type="match status" value="1"/>
</dbReference>
<dbReference type="SMART" id="SM00028">
    <property type="entry name" value="TPR"/>
    <property type="match status" value="2"/>
</dbReference>
<dbReference type="GO" id="GO:0031942">
    <property type="term" value="C:i-AAA complex"/>
    <property type="evidence" value="ECO:0007669"/>
    <property type="project" value="TreeGrafter"/>
</dbReference>
<dbReference type="InterPro" id="IPR040201">
    <property type="entry name" value="Mrg3-like"/>
</dbReference>
<name>A0A9P9AWL9_9HYPO</name>
<comment type="caution">
    <text evidence="3">The sequence shown here is derived from an EMBL/GenBank/DDBJ whole genome shotgun (WGS) entry which is preliminary data.</text>
</comment>
<feature type="compositionally biased region" description="Basic and acidic residues" evidence="1">
    <location>
        <begin position="64"/>
        <end position="73"/>
    </location>
</feature>
<evidence type="ECO:0000256" key="1">
    <source>
        <dbReference type="SAM" id="MobiDB-lite"/>
    </source>
</evidence>
<reference evidence="3 4" key="1">
    <citation type="journal article" date="2021" name="Nat. Commun.">
        <title>Genetic determinants of endophytism in the Arabidopsis root mycobiome.</title>
        <authorList>
            <person name="Mesny F."/>
            <person name="Miyauchi S."/>
            <person name="Thiergart T."/>
            <person name="Pickel B."/>
            <person name="Atanasova L."/>
            <person name="Karlsson M."/>
            <person name="Huettel B."/>
            <person name="Barry K.W."/>
            <person name="Haridas S."/>
            <person name="Chen C."/>
            <person name="Bauer D."/>
            <person name="Andreopoulos W."/>
            <person name="Pangilinan J."/>
            <person name="LaButti K."/>
            <person name="Riley R."/>
            <person name="Lipzen A."/>
            <person name="Clum A."/>
            <person name="Drula E."/>
            <person name="Henrissat B."/>
            <person name="Kohler A."/>
            <person name="Grigoriev I.V."/>
            <person name="Martin F.M."/>
            <person name="Hacquard S."/>
        </authorList>
    </citation>
    <scope>NUCLEOTIDE SEQUENCE [LARGE SCALE GENOMIC DNA]</scope>
    <source>
        <strain evidence="3 4">MPI-CAGE-CH-0241</strain>
    </source>
</reference>
<feature type="region of interest" description="Disordered" evidence="1">
    <location>
        <begin position="50"/>
        <end position="76"/>
    </location>
</feature>
<dbReference type="InterPro" id="IPR019734">
    <property type="entry name" value="TPR_rpt"/>
</dbReference>
<proteinExistence type="predicted"/>
<dbReference type="InterPro" id="IPR011990">
    <property type="entry name" value="TPR-like_helical_dom_sf"/>
</dbReference>
<dbReference type="GO" id="GO:0006515">
    <property type="term" value="P:protein quality control for misfolded or incompletely synthesized proteins"/>
    <property type="evidence" value="ECO:0007669"/>
    <property type="project" value="TreeGrafter"/>
</dbReference>
<evidence type="ECO:0000256" key="2">
    <source>
        <dbReference type="SAM" id="Phobius"/>
    </source>
</evidence>
<keyword evidence="2" id="KW-0812">Transmembrane</keyword>
<keyword evidence="4" id="KW-1185">Reference proteome</keyword>
<dbReference type="SUPFAM" id="SSF48452">
    <property type="entry name" value="TPR-like"/>
    <property type="match status" value="1"/>
</dbReference>
<dbReference type="OrthoDB" id="10050400at2759"/>
<protein>
    <submittedName>
        <fullName evidence="3">Uncharacterized protein</fullName>
    </submittedName>
</protein>
<evidence type="ECO:0000313" key="3">
    <source>
        <dbReference type="EMBL" id="KAH6899900.1"/>
    </source>
</evidence>
<gene>
    <name evidence="3" type="ORF">B0T10DRAFT_469071</name>
</gene>
<dbReference type="Proteomes" id="UP000777438">
    <property type="component" value="Unassembled WGS sequence"/>
</dbReference>
<dbReference type="EMBL" id="JAGPYM010000001">
    <property type="protein sequence ID" value="KAH6899900.1"/>
    <property type="molecule type" value="Genomic_DNA"/>
</dbReference>
<dbReference type="PANTHER" id="PTHR28142:SF1">
    <property type="entry name" value="MITOCHONDRIAL INNER MEMBRANE I-AAA PROTEASE SUPERCOMPLEX SUBUNIT MGR3-RELATED"/>
    <property type="match status" value="1"/>
</dbReference>
<dbReference type="Gene3D" id="1.25.40.10">
    <property type="entry name" value="Tetratricopeptide repeat domain"/>
    <property type="match status" value="1"/>
</dbReference>
<feature type="transmembrane region" description="Helical" evidence="2">
    <location>
        <begin position="123"/>
        <end position="149"/>
    </location>
</feature>
<sequence>MSVSAVASLRPLRGQCLRNASAGLLSVQIRSRSASIRFSAVIPLQPAPGLRQRRFQSTSSSNDASKDLADKRNQLPNKHQAEMRQITFRSFVAHRFAGGLRSLVVALSPTGIKTAYSQNPGTLIFAVSLLAIAMMFAGYTVYLYFAYFYHYQFTRYPDPIAASLRRALYYTNHAPDDELALKYYKRAMEQCAQFGLDPFSDEVLGIRIQTTAWLEKIGNYDGSVHVLESVLADCKKWVAVMDQSVLDGKVDNAGKLVTPPSQQPETSEVKKETEAAAAEKADDGFVPENLWHKRQRLLSKSIKVALKLGELYSDEHVLDPDKSQEKLVWVVETTLAEFRRRKKEGVREGEGDWLTPEETGATLESLGHDYERRSQFHLAIPLFFQALRLCESPCHRAVIMNNLAATFAQYPLFSPANPDPAPEALQELYNTATPTTRKECLESALNWSKNAYQHATDVKGDARTPECDEACAVALCNWADVVAMMGNTELARKKYNQCIDMSTKLGFSQGVKQARSGLKKLTETA</sequence>
<organism evidence="3 4">
    <name type="scientific">Thelonectria olida</name>
    <dbReference type="NCBI Taxonomy" id="1576542"/>
    <lineage>
        <taxon>Eukaryota</taxon>
        <taxon>Fungi</taxon>
        <taxon>Dikarya</taxon>
        <taxon>Ascomycota</taxon>
        <taxon>Pezizomycotina</taxon>
        <taxon>Sordariomycetes</taxon>
        <taxon>Hypocreomycetidae</taxon>
        <taxon>Hypocreales</taxon>
        <taxon>Nectriaceae</taxon>
        <taxon>Thelonectria</taxon>
    </lineage>
</organism>
<dbReference type="PANTHER" id="PTHR28142">
    <property type="entry name" value="MITOCHONDRIAL INNER MEMBRANE I-AAA PROTEASE SUPERCOMPLEX SUBUNIT MGR3-RELATED"/>
    <property type="match status" value="1"/>
</dbReference>
<feature type="compositionally biased region" description="Basic and acidic residues" evidence="1">
    <location>
        <begin position="267"/>
        <end position="278"/>
    </location>
</feature>
<evidence type="ECO:0000313" key="4">
    <source>
        <dbReference type="Proteomes" id="UP000777438"/>
    </source>
</evidence>
<dbReference type="GO" id="GO:0051787">
    <property type="term" value="F:misfolded protein binding"/>
    <property type="evidence" value="ECO:0007669"/>
    <property type="project" value="TreeGrafter"/>
</dbReference>